<dbReference type="EMBL" id="MHIE01000013">
    <property type="protein sequence ID" value="OGY45768.1"/>
    <property type="molecule type" value="Genomic_DNA"/>
</dbReference>
<dbReference type="SMART" id="SM00870">
    <property type="entry name" value="Asparaginase"/>
    <property type="match status" value="1"/>
</dbReference>
<dbReference type="Pfam" id="PF00710">
    <property type="entry name" value="Asparaginase"/>
    <property type="match status" value="1"/>
</dbReference>
<evidence type="ECO:0000313" key="3">
    <source>
        <dbReference type="Proteomes" id="UP000178240"/>
    </source>
</evidence>
<dbReference type="Gene3D" id="3.40.50.1170">
    <property type="entry name" value="L-asparaginase, N-terminal domain"/>
    <property type="match status" value="1"/>
</dbReference>
<reference evidence="2 3" key="1">
    <citation type="journal article" date="2016" name="Nat. Commun.">
        <title>Thousands of microbial genomes shed light on interconnected biogeochemical processes in an aquifer system.</title>
        <authorList>
            <person name="Anantharaman K."/>
            <person name="Brown C.T."/>
            <person name="Hug L.A."/>
            <person name="Sharon I."/>
            <person name="Castelle C.J."/>
            <person name="Probst A.J."/>
            <person name="Thomas B.C."/>
            <person name="Singh A."/>
            <person name="Wilkins M.J."/>
            <person name="Karaoz U."/>
            <person name="Brodie E.L."/>
            <person name="Williams K.H."/>
            <person name="Hubbard S.S."/>
            <person name="Banfield J.F."/>
        </authorList>
    </citation>
    <scope>NUCLEOTIDE SEQUENCE [LARGE SCALE GENOMIC DNA]</scope>
</reference>
<feature type="domain" description="L-asparaginase N-terminal" evidence="1">
    <location>
        <begin position="25"/>
        <end position="178"/>
    </location>
</feature>
<sequence length="312" mass="34458">MVSPVKKIAVLLGSGLPGFKPEALADWLGQMPELNIIAKVEPVFIFGKNAVDTGPAVWLKLAEEIKKRLNQYDGFVVLHGIDNLLYTSSALSFLLQNLDKPVIFTGSQQSVKNKQPGLRANLINAVQVAAFNFSDVGLIFGNRLLRANQASWVGFDSLNIFAGPESAVLGRIDFSIRIFDRLTLKPKGQIKSYNKLNTNIEIVEIQPILNLKTLARQLVDRDGIVVNAGFCQNLPEDLVFLFEKVTQDVPVVIWSQTITSAVLGPKNLILVNNLTWPTTVTKLTWALAQTKNLKKIKELMEKNIAGEIIGEN</sequence>
<dbReference type="InterPro" id="IPR027474">
    <property type="entry name" value="L-asparaginase_N"/>
</dbReference>
<dbReference type="PANTHER" id="PTHR11707:SF28">
    <property type="entry name" value="60 KDA LYSOPHOSPHOLIPASE"/>
    <property type="match status" value="1"/>
</dbReference>
<dbReference type="InterPro" id="IPR037152">
    <property type="entry name" value="L-asparaginase_N_sf"/>
</dbReference>
<dbReference type="STRING" id="1797535.A2744_00100"/>
<comment type="caution">
    <text evidence="2">The sequence shown here is derived from an EMBL/GenBank/DDBJ whole genome shotgun (WGS) entry which is preliminary data.</text>
</comment>
<dbReference type="InterPro" id="IPR027473">
    <property type="entry name" value="L-asparaginase_C"/>
</dbReference>
<dbReference type="InterPro" id="IPR036152">
    <property type="entry name" value="Asp/glu_Ase-like_sf"/>
</dbReference>
<evidence type="ECO:0000259" key="1">
    <source>
        <dbReference type="Pfam" id="PF00710"/>
    </source>
</evidence>
<dbReference type="PANTHER" id="PTHR11707">
    <property type="entry name" value="L-ASPARAGINASE"/>
    <property type="match status" value="1"/>
</dbReference>
<dbReference type="Gene3D" id="3.40.50.40">
    <property type="match status" value="1"/>
</dbReference>
<dbReference type="PIRSF" id="PIRSF001220">
    <property type="entry name" value="L-ASNase_gatD"/>
    <property type="match status" value="1"/>
</dbReference>
<organism evidence="2 3">
    <name type="scientific">Candidatus Buchananbacteria bacterium RIFCSPHIGHO2_01_FULL_44_11</name>
    <dbReference type="NCBI Taxonomy" id="1797535"/>
    <lineage>
        <taxon>Bacteria</taxon>
        <taxon>Candidatus Buchananiibacteriota</taxon>
    </lineage>
</organism>
<dbReference type="AlphaFoldDB" id="A0A1G1Y0E8"/>
<protein>
    <recommendedName>
        <fullName evidence="1">L-asparaginase N-terminal domain-containing protein</fullName>
    </recommendedName>
</protein>
<evidence type="ECO:0000313" key="2">
    <source>
        <dbReference type="EMBL" id="OGY45768.1"/>
    </source>
</evidence>
<dbReference type="GO" id="GO:0004067">
    <property type="term" value="F:asparaginase activity"/>
    <property type="evidence" value="ECO:0007669"/>
    <property type="project" value="UniProtKB-UniRule"/>
</dbReference>
<gene>
    <name evidence="2" type="ORF">A2744_00100</name>
</gene>
<proteinExistence type="predicted"/>
<dbReference type="PROSITE" id="PS51732">
    <property type="entry name" value="ASN_GLN_ASE_3"/>
    <property type="match status" value="1"/>
</dbReference>
<accession>A0A1G1Y0E8</accession>
<dbReference type="PIRSF" id="PIRSF500176">
    <property type="entry name" value="L_ASNase"/>
    <property type="match status" value="1"/>
</dbReference>
<dbReference type="Proteomes" id="UP000178240">
    <property type="component" value="Unassembled WGS sequence"/>
</dbReference>
<name>A0A1G1Y0E8_9BACT</name>
<dbReference type="InterPro" id="IPR006034">
    <property type="entry name" value="Asparaginase/glutaminase-like"/>
</dbReference>
<dbReference type="SUPFAM" id="SSF53774">
    <property type="entry name" value="Glutaminase/Asparaginase"/>
    <property type="match status" value="1"/>
</dbReference>